<dbReference type="GO" id="GO:0051539">
    <property type="term" value="F:4 iron, 4 sulfur cluster binding"/>
    <property type="evidence" value="ECO:0007669"/>
    <property type="project" value="UniProtKB-KW"/>
</dbReference>
<evidence type="ECO:0000256" key="3">
    <source>
        <dbReference type="ARBA" id="ARBA00002695"/>
    </source>
</evidence>
<evidence type="ECO:0000256" key="13">
    <source>
        <dbReference type="ARBA" id="ARBA00023304"/>
    </source>
</evidence>
<keyword evidence="10" id="KW-0408">Iron</keyword>
<dbReference type="SUPFAM" id="SSF53732">
    <property type="entry name" value="Aconitase iron-sulfur domain"/>
    <property type="match status" value="1"/>
</dbReference>
<comment type="pathway">
    <text evidence="4">Amino-acid biosynthesis; L-leucine biosynthesis; L-leucine from 3-methyl-2-oxobutanoate: step 2/4.</text>
</comment>
<evidence type="ECO:0000256" key="11">
    <source>
        <dbReference type="ARBA" id="ARBA00023014"/>
    </source>
</evidence>
<dbReference type="EMBL" id="JBHSWT010000670">
    <property type="protein sequence ID" value="MFC6772164.1"/>
    <property type="molecule type" value="Genomic_DNA"/>
</dbReference>
<comment type="cofactor">
    <cofactor evidence="2">
        <name>[4Fe-4S] cluster</name>
        <dbReference type="ChEBI" id="CHEBI:49883"/>
    </cofactor>
</comment>
<dbReference type="EC" id="4.2.1.33" evidence="5"/>
<keyword evidence="13" id="KW-0100">Branched-chain amino acid biosynthesis</keyword>
<name>A0ABD5T4M1_9EURY</name>
<evidence type="ECO:0000256" key="4">
    <source>
        <dbReference type="ARBA" id="ARBA00004729"/>
    </source>
</evidence>
<evidence type="ECO:0000256" key="9">
    <source>
        <dbReference type="ARBA" id="ARBA00022723"/>
    </source>
</evidence>
<reference evidence="15 16" key="1">
    <citation type="journal article" date="2019" name="Int. J. Syst. Evol. Microbiol.">
        <title>The Global Catalogue of Microorganisms (GCM) 10K type strain sequencing project: providing services to taxonomists for standard genome sequencing and annotation.</title>
        <authorList>
            <consortium name="The Broad Institute Genomics Platform"/>
            <consortium name="The Broad Institute Genome Sequencing Center for Infectious Disease"/>
            <person name="Wu L."/>
            <person name="Ma J."/>
        </authorList>
    </citation>
    <scope>NUCLEOTIDE SEQUENCE [LARGE SCALE GENOMIC DNA]</scope>
    <source>
        <strain evidence="15 16">PJ61</strain>
    </source>
</reference>
<comment type="catalytic activity">
    <reaction evidence="1">
        <text>(2R,3S)-3-isopropylmalate = (2S)-2-isopropylmalate</text>
        <dbReference type="Rhea" id="RHEA:32287"/>
        <dbReference type="ChEBI" id="CHEBI:1178"/>
        <dbReference type="ChEBI" id="CHEBI:35121"/>
        <dbReference type="EC" id="4.2.1.33"/>
    </reaction>
</comment>
<keyword evidence="16" id="KW-1185">Reference proteome</keyword>
<keyword evidence="8" id="KW-0028">Amino-acid biosynthesis</keyword>
<keyword evidence="12" id="KW-0456">Lyase</keyword>
<keyword evidence="9" id="KW-0479">Metal-binding</keyword>
<organism evidence="15 16">
    <name type="scientific">Halorubrum pallidum</name>
    <dbReference type="NCBI Taxonomy" id="1526114"/>
    <lineage>
        <taxon>Archaea</taxon>
        <taxon>Methanobacteriati</taxon>
        <taxon>Methanobacteriota</taxon>
        <taxon>Stenosarchaea group</taxon>
        <taxon>Halobacteria</taxon>
        <taxon>Halobacteriales</taxon>
        <taxon>Haloferacaceae</taxon>
        <taxon>Halorubrum</taxon>
    </lineage>
</organism>
<comment type="function">
    <text evidence="3">Catalyzes the isomerization between 2-isopropylmalate and 3-isopropylmalate, via the formation of 2-isopropylmaleate.</text>
</comment>
<gene>
    <name evidence="15" type="ORF">ACFQDD_11670</name>
</gene>
<evidence type="ECO:0000256" key="10">
    <source>
        <dbReference type="ARBA" id="ARBA00023004"/>
    </source>
</evidence>
<evidence type="ECO:0000259" key="14">
    <source>
        <dbReference type="Pfam" id="PF00330"/>
    </source>
</evidence>
<evidence type="ECO:0000256" key="8">
    <source>
        <dbReference type="ARBA" id="ARBA00022605"/>
    </source>
</evidence>
<dbReference type="Proteomes" id="UP001596274">
    <property type="component" value="Unassembled WGS sequence"/>
</dbReference>
<evidence type="ECO:0000256" key="6">
    <source>
        <dbReference type="ARBA" id="ARBA00022430"/>
    </source>
</evidence>
<dbReference type="PANTHER" id="PTHR43822:SF9">
    <property type="entry name" value="3-ISOPROPYLMALATE DEHYDRATASE"/>
    <property type="match status" value="1"/>
</dbReference>
<evidence type="ECO:0000256" key="12">
    <source>
        <dbReference type="ARBA" id="ARBA00023239"/>
    </source>
</evidence>
<sequence length="101" mass="10727">RAMVVPGSQRVRDAAEAEGLDEIFTDAGFDWREPGCSMCLGMNDDQLVGDEASASSSNRNFVGRQGSKDGRTVLMSPIMVAAAAVTGEVTDVREMEEVATV</sequence>
<keyword evidence="7" id="KW-0004">4Fe-4S</keyword>
<dbReference type="PANTHER" id="PTHR43822">
    <property type="entry name" value="HOMOACONITASE, MITOCHONDRIAL-RELATED"/>
    <property type="match status" value="1"/>
</dbReference>
<dbReference type="GO" id="GO:0009098">
    <property type="term" value="P:L-leucine biosynthetic process"/>
    <property type="evidence" value="ECO:0007669"/>
    <property type="project" value="UniProtKB-KW"/>
</dbReference>
<accession>A0ABD5T4M1</accession>
<dbReference type="Pfam" id="PF00330">
    <property type="entry name" value="Aconitase"/>
    <property type="match status" value="1"/>
</dbReference>
<evidence type="ECO:0000256" key="1">
    <source>
        <dbReference type="ARBA" id="ARBA00000491"/>
    </source>
</evidence>
<keyword evidence="6" id="KW-0432">Leucine biosynthesis</keyword>
<dbReference type="PROSITE" id="PS01244">
    <property type="entry name" value="ACONITASE_2"/>
    <property type="match status" value="1"/>
</dbReference>
<dbReference type="InterPro" id="IPR036008">
    <property type="entry name" value="Aconitase_4Fe-4S_dom"/>
</dbReference>
<dbReference type="AlphaFoldDB" id="A0ABD5T4M1"/>
<dbReference type="InterPro" id="IPR050067">
    <property type="entry name" value="IPM_dehydratase_rel_enz"/>
</dbReference>
<evidence type="ECO:0000313" key="15">
    <source>
        <dbReference type="EMBL" id="MFC6772164.1"/>
    </source>
</evidence>
<comment type="caution">
    <text evidence="15">The sequence shown here is derived from an EMBL/GenBank/DDBJ whole genome shotgun (WGS) entry which is preliminary data.</text>
</comment>
<proteinExistence type="predicted"/>
<keyword evidence="11" id="KW-0411">Iron-sulfur</keyword>
<dbReference type="InterPro" id="IPR018136">
    <property type="entry name" value="Aconitase_4Fe-4S_BS"/>
</dbReference>
<feature type="non-terminal residue" evidence="15">
    <location>
        <position position="1"/>
    </location>
</feature>
<evidence type="ECO:0000256" key="2">
    <source>
        <dbReference type="ARBA" id="ARBA00001966"/>
    </source>
</evidence>
<protein>
    <recommendedName>
        <fullName evidence="5">3-isopropylmalate dehydratase</fullName>
        <ecNumber evidence="5">4.2.1.33</ecNumber>
    </recommendedName>
</protein>
<dbReference type="Gene3D" id="3.30.499.10">
    <property type="entry name" value="Aconitase, domain 3"/>
    <property type="match status" value="1"/>
</dbReference>
<evidence type="ECO:0000256" key="7">
    <source>
        <dbReference type="ARBA" id="ARBA00022485"/>
    </source>
</evidence>
<dbReference type="InterPro" id="IPR015931">
    <property type="entry name" value="Acnase/IPM_dHydase_lsu_aba_1/3"/>
</dbReference>
<evidence type="ECO:0000313" key="16">
    <source>
        <dbReference type="Proteomes" id="UP001596274"/>
    </source>
</evidence>
<feature type="domain" description="Aconitase/3-isopropylmalate dehydratase large subunit alpha/beta/alpha" evidence="14">
    <location>
        <begin position="1"/>
        <end position="87"/>
    </location>
</feature>
<dbReference type="InterPro" id="IPR001030">
    <property type="entry name" value="Acoase/IPM_deHydtase_lsu_aba"/>
</dbReference>
<evidence type="ECO:0000256" key="5">
    <source>
        <dbReference type="ARBA" id="ARBA00011998"/>
    </source>
</evidence>
<dbReference type="GO" id="GO:0046872">
    <property type="term" value="F:metal ion binding"/>
    <property type="evidence" value="ECO:0007669"/>
    <property type="project" value="UniProtKB-KW"/>
</dbReference>
<dbReference type="GO" id="GO:0003861">
    <property type="term" value="F:3-isopropylmalate dehydratase activity"/>
    <property type="evidence" value="ECO:0007669"/>
    <property type="project" value="UniProtKB-EC"/>
</dbReference>